<feature type="compositionally biased region" description="Low complexity" evidence="1">
    <location>
        <begin position="334"/>
        <end position="348"/>
    </location>
</feature>
<dbReference type="OrthoDB" id="10261563at2759"/>
<gene>
    <name evidence="3" type="ORF">PV08_07729</name>
</gene>
<feature type="compositionally biased region" description="Low complexity" evidence="1">
    <location>
        <begin position="296"/>
        <end position="305"/>
    </location>
</feature>
<dbReference type="EMBL" id="KN847496">
    <property type="protein sequence ID" value="KIW14942.1"/>
    <property type="molecule type" value="Genomic_DNA"/>
</dbReference>
<feature type="domain" description="WKF" evidence="2">
    <location>
        <begin position="147"/>
        <end position="209"/>
    </location>
</feature>
<dbReference type="InterPro" id="IPR019327">
    <property type="entry name" value="WKF"/>
</dbReference>
<evidence type="ECO:0000313" key="3">
    <source>
        <dbReference type="EMBL" id="KIW14942.1"/>
    </source>
</evidence>
<dbReference type="PANTHER" id="PTHR22306">
    <property type="entry name" value="CHROMOSOME 7 OPEN READING FRAME 50"/>
    <property type="match status" value="1"/>
</dbReference>
<sequence length="348" mass="38601">MQQPMVPAWKKLGLKLKHAREIPEHSIQLNGHGDSSIENAQGKSFEQPHKRRKISPVSGESPQKGSTNGAIQSSLKGPKTQNKKLKKKVSFSFDAPPDLVSTVSPPSQKTADVEKSPTTKRKKEKKPRKQFARTEQASAPSINPALEYLRQYHTSRSTWKFNKTKEIWILKHALLVDDIPRDYDVALARYLHGLKGVGARERLENACLDMLRARQGGEGVSSQDASDRDVQKRFRAMLQASEDGKFDDEDDNLRLWIQQRPRPQLLLDSLGSDARVDEPKPKQKKRKNRTVVVDYDSSSSSSSSDSESESDGDSDSQSQSETGKDLGTVEDPTSSSGSDESSGGSDSE</sequence>
<evidence type="ECO:0000313" key="4">
    <source>
        <dbReference type="Proteomes" id="UP000053328"/>
    </source>
</evidence>
<evidence type="ECO:0000259" key="2">
    <source>
        <dbReference type="Pfam" id="PF10180"/>
    </source>
</evidence>
<dbReference type="PANTHER" id="PTHR22306:SF2">
    <property type="entry name" value="CHROMOSOME 7 OPEN READING FRAME 50"/>
    <property type="match status" value="1"/>
</dbReference>
<feature type="compositionally biased region" description="Polar residues" evidence="1">
    <location>
        <begin position="58"/>
        <end position="75"/>
    </location>
</feature>
<feature type="compositionally biased region" description="Polar residues" evidence="1">
    <location>
        <begin position="101"/>
        <end position="110"/>
    </location>
</feature>
<feature type="region of interest" description="Disordered" evidence="1">
    <location>
        <begin position="266"/>
        <end position="348"/>
    </location>
</feature>
<dbReference type="AlphaFoldDB" id="A0A0D1ZQ82"/>
<organism evidence="3 4">
    <name type="scientific">Exophiala spinifera</name>
    <dbReference type="NCBI Taxonomy" id="91928"/>
    <lineage>
        <taxon>Eukaryota</taxon>
        <taxon>Fungi</taxon>
        <taxon>Dikarya</taxon>
        <taxon>Ascomycota</taxon>
        <taxon>Pezizomycotina</taxon>
        <taxon>Eurotiomycetes</taxon>
        <taxon>Chaetothyriomycetidae</taxon>
        <taxon>Chaetothyriales</taxon>
        <taxon>Herpotrichiellaceae</taxon>
        <taxon>Exophiala</taxon>
    </lineage>
</organism>
<dbReference type="Pfam" id="PF10180">
    <property type="entry name" value="WKF"/>
    <property type="match status" value="1"/>
</dbReference>
<name>A0A0D1ZQ82_9EURO</name>
<evidence type="ECO:0000256" key="1">
    <source>
        <dbReference type="SAM" id="MobiDB-lite"/>
    </source>
</evidence>
<dbReference type="HOGENOM" id="CLU_045013_0_0_1"/>
<keyword evidence="4" id="KW-1185">Reference proteome</keyword>
<feature type="region of interest" description="Disordered" evidence="1">
    <location>
        <begin position="23"/>
        <end position="139"/>
    </location>
</feature>
<feature type="compositionally biased region" description="Basic residues" evidence="1">
    <location>
        <begin position="118"/>
        <end position="131"/>
    </location>
</feature>
<dbReference type="VEuPathDB" id="FungiDB:PV08_07729"/>
<dbReference type="GeneID" id="27334812"/>
<dbReference type="RefSeq" id="XP_016235158.1">
    <property type="nucleotide sequence ID" value="XM_016382056.1"/>
</dbReference>
<dbReference type="Proteomes" id="UP000053328">
    <property type="component" value="Unassembled WGS sequence"/>
</dbReference>
<reference evidence="3 4" key="1">
    <citation type="submission" date="2015-01" db="EMBL/GenBank/DDBJ databases">
        <title>The Genome Sequence of Exophiala spinifera CBS89968.</title>
        <authorList>
            <consortium name="The Broad Institute Genomics Platform"/>
            <person name="Cuomo C."/>
            <person name="de Hoog S."/>
            <person name="Gorbushina A."/>
            <person name="Stielow B."/>
            <person name="Teixiera M."/>
            <person name="Abouelleil A."/>
            <person name="Chapman S.B."/>
            <person name="Priest M."/>
            <person name="Young S.K."/>
            <person name="Wortman J."/>
            <person name="Nusbaum C."/>
            <person name="Birren B."/>
        </authorList>
    </citation>
    <scope>NUCLEOTIDE SEQUENCE [LARGE SCALE GENOMIC DNA]</scope>
    <source>
        <strain evidence="3 4">CBS 89968</strain>
    </source>
</reference>
<accession>A0A0D1ZQ82</accession>
<dbReference type="STRING" id="91928.A0A0D1ZQ82"/>
<proteinExistence type="predicted"/>
<protein>
    <recommendedName>
        <fullName evidence="2">WKF domain-containing protein</fullName>
    </recommendedName>
</protein>